<keyword evidence="3" id="KW-1185">Reference proteome</keyword>
<reference evidence="2" key="1">
    <citation type="submission" date="2017-07" db="EMBL/GenBank/DDBJ databases">
        <title>Taro Niue Genome Assembly and Annotation.</title>
        <authorList>
            <person name="Atibalentja N."/>
            <person name="Keating K."/>
            <person name="Fields C.J."/>
        </authorList>
    </citation>
    <scope>NUCLEOTIDE SEQUENCE</scope>
    <source>
        <strain evidence="2">Niue_2</strain>
        <tissue evidence="2">Leaf</tissue>
    </source>
</reference>
<dbReference type="AlphaFoldDB" id="A0A843TMG9"/>
<organism evidence="2 3">
    <name type="scientific">Colocasia esculenta</name>
    <name type="common">Wild taro</name>
    <name type="synonym">Arum esculentum</name>
    <dbReference type="NCBI Taxonomy" id="4460"/>
    <lineage>
        <taxon>Eukaryota</taxon>
        <taxon>Viridiplantae</taxon>
        <taxon>Streptophyta</taxon>
        <taxon>Embryophyta</taxon>
        <taxon>Tracheophyta</taxon>
        <taxon>Spermatophyta</taxon>
        <taxon>Magnoliopsida</taxon>
        <taxon>Liliopsida</taxon>
        <taxon>Araceae</taxon>
        <taxon>Aroideae</taxon>
        <taxon>Colocasieae</taxon>
        <taxon>Colocasia</taxon>
    </lineage>
</organism>
<proteinExistence type="predicted"/>
<dbReference type="EMBL" id="NMUH01000074">
    <property type="protein sequence ID" value="MQL70663.1"/>
    <property type="molecule type" value="Genomic_DNA"/>
</dbReference>
<evidence type="ECO:0000313" key="3">
    <source>
        <dbReference type="Proteomes" id="UP000652761"/>
    </source>
</evidence>
<name>A0A843TMG9_COLES</name>
<evidence type="ECO:0000256" key="1">
    <source>
        <dbReference type="SAM" id="MobiDB-lite"/>
    </source>
</evidence>
<protein>
    <submittedName>
        <fullName evidence="2">Uncharacterized protein</fullName>
    </submittedName>
</protein>
<feature type="region of interest" description="Disordered" evidence="1">
    <location>
        <begin position="20"/>
        <end position="58"/>
    </location>
</feature>
<dbReference type="Proteomes" id="UP000652761">
    <property type="component" value="Unassembled WGS sequence"/>
</dbReference>
<accession>A0A843TMG9</accession>
<gene>
    <name evidence="2" type="ORF">Taro_002976</name>
</gene>
<sequence>MQSWRVCAQRLRCAVCARERKQKPCGSGGVRSSPGGPGAYKRTPRSSSSGEEHLEGTVEIDPKSSSFFFCRRLPEIDGFLLFLLHLGERRHPDLEKVSILTCAKNSGQRKCTVNNAAFILAPLPGRPVSNGLSSEDFGKMQN</sequence>
<comment type="caution">
    <text evidence="2">The sequence shown here is derived from an EMBL/GenBank/DDBJ whole genome shotgun (WGS) entry which is preliminary data.</text>
</comment>
<evidence type="ECO:0000313" key="2">
    <source>
        <dbReference type="EMBL" id="MQL70663.1"/>
    </source>
</evidence>